<dbReference type="PANTHER" id="PTHR31632:SF2">
    <property type="entry name" value="PLASMA MEMBRANE IRON PERMEASE"/>
    <property type="match status" value="1"/>
</dbReference>
<feature type="transmembrane region" description="Helical" evidence="6">
    <location>
        <begin position="101"/>
        <end position="120"/>
    </location>
</feature>
<accession>A0A433SDD8</accession>
<feature type="transmembrane region" description="Helical" evidence="6">
    <location>
        <begin position="30"/>
        <end position="51"/>
    </location>
</feature>
<evidence type="ECO:0000256" key="5">
    <source>
        <dbReference type="ARBA" id="ARBA00023136"/>
    </source>
</evidence>
<dbReference type="NCBIfam" id="NF041756">
    <property type="entry name" value="EfeU"/>
    <property type="match status" value="1"/>
</dbReference>
<feature type="transmembrane region" description="Helical" evidence="6">
    <location>
        <begin position="140"/>
        <end position="162"/>
    </location>
</feature>
<dbReference type="GO" id="GO:0033573">
    <property type="term" value="C:high-affinity iron permease complex"/>
    <property type="evidence" value="ECO:0007669"/>
    <property type="project" value="InterPro"/>
</dbReference>
<evidence type="ECO:0000256" key="6">
    <source>
        <dbReference type="SAM" id="Phobius"/>
    </source>
</evidence>
<keyword evidence="8" id="KW-1185">Reference proteome</keyword>
<feature type="transmembrane region" description="Helical" evidence="6">
    <location>
        <begin position="63"/>
        <end position="81"/>
    </location>
</feature>
<keyword evidence="5 6" id="KW-0472">Membrane</keyword>
<name>A0A433SDD8_9BURK</name>
<comment type="similarity">
    <text evidence="2">Belongs to the oxidase-dependent Fe transporter (OFeT) (TC 9.A.10.1) family.</text>
</comment>
<dbReference type="EMBL" id="PQSP01000004">
    <property type="protein sequence ID" value="RUS66654.1"/>
    <property type="molecule type" value="Genomic_DNA"/>
</dbReference>
<evidence type="ECO:0000256" key="3">
    <source>
        <dbReference type="ARBA" id="ARBA00022692"/>
    </source>
</evidence>
<evidence type="ECO:0000313" key="8">
    <source>
        <dbReference type="Proteomes" id="UP000286947"/>
    </source>
</evidence>
<protein>
    <submittedName>
        <fullName evidence="7">Ferrous iron permease EfeU</fullName>
    </submittedName>
</protein>
<keyword evidence="4 6" id="KW-1133">Transmembrane helix</keyword>
<organism evidence="7 8">
    <name type="scientific">Saezia sanguinis</name>
    <dbReference type="NCBI Taxonomy" id="1965230"/>
    <lineage>
        <taxon>Bacteria</taxon>
        <taxon>Pseudomonadati</taxon>
        <taxon>Pseudomonadota</taxon>
        <taxon>Betaproteobacteria</taxon>
        <taxon>Burkholderiales</taxon>
        <taxon>Saeziaceae</taxon>
        <taxon>Saezia</taxon>
    </lineage>
</organism>
<comment type="caution">
    <text evidence="7">The sequence shown here is derived from an EMBL/GenBank/DDBJ whole genome shotgun (WGS) entry which is preliminary data.</text>
</comment>
<dbReference type="GO" id="GO:0015093">
    <property type="term" value="F:ferrous iron transmembrane transporter activity"/>
    <property type="evidence" value="ECO:0007669"/>
    <property type="project" value="TreeGrafter"/>
</dbReference>
<comment type="subcellular location">
    <subcellularLocation>
        <location evidence="1">Membrane</location>
        <topology evidence="1">Multi-pass membrane protein</topology>
    </subcellularLocation>
</comment>
<sequence>MLREGLEAALIVSIISSYLKQTGNEKWMKFVWLGIALAVALCLIVGLALYYTVGEIPQKGQELFEGIVALIAVVVLTYMIFWMRKASRSLKNSIVQSIDSAINRSTGQGLVMVGMAFFAVAREGLESLFFLFSFFDQDGYVLVATAGASLGLFTAIALGYAIYKGSVHLDLRKFFKYTGVLILFIAAGLLAGALKAFHEAGIWNSLQTIVFDLSDSFLSIHTVLGSVLSGLFGFNDHPTLGEVIAYFLYLIPALLFFFWPDRSARAATAPATSEAAAPASVSTSHS</sequence>
<evidence type="ECO:0000313" key="7">
    <source>
        <dbReference type="EMBL" id="RUS66654.1"/>
    </source>
</evidence>
<keyword evidence="3 6" id="KW-0812">Transmembrane</keyword>
<evidence type="ECO:0000256" key="1">
    <source>
        <dbReference type="ARBA" id="ARBA00004141"/>
    </source>
</evidence>
<dbReference type="Proteomes" id="UP000286947">
    <property type="component" value="Unassembled WGS sequence"/>
</dbReference>
<feature type="transmembrane region" description="Helical" evidence="6">
    <location>
        <begin position="243"/>
        <end position="260"/>
    </location>
</feature>
<evidence type="ECO:0000256" key="2">
    <source>
        <dbReference type="ARBA" id="ARBA00008333"/>
    </source>
</evidence>
<feature type="transmembrane region" description="Helical" evidence="6">
    <location>
        <begin position="174"/>
        <end position="197"/>
    </location>
</feature>
<evidence type="ECO:0000256" key="4">
    <source>
        <dbReference type="ARBA" id="ARBA00022989"/>
    </source>
</evidence>
<proteinExistence type="inferred from homology"/>
<dbReference type="AlphaFoldDB" id="A0A433SDD8"/>
<dbReference type="PANTHER" id="PTHR31632">
    <property type="entry name" value="IRON TRANSPORTER FTH1"/>
    <property type="match status" value="1"/>
</dbReference>
<reference evidence="7 8" key="1">
    <citation type="submission" date="2018-01" db="EMBL/GenBank/DDBJ databases">
        <title>Saezia sanguinis gen. nov., sp. nov., in the order Burkholderiales isolated from human blood.</title>
        <authorList>
            <person name="Medina-Pascual M.J."/>
            <person name="Valdezate S."/>
            <person name="Monzon S."/>
            <person name="Cuesta I."/>
            <person name="Carrasco G."/>
            <person name="Villalon P."/>
            <person name="Saez-Nieto J.A."/>
        </authorList>
    </citation>
    <scope>NUCLEOTIDE SEQUENCE [LARGE SCALE GENOMIC DNA]</scope>
    <source>
        <strain evidence="7 8">CNM695-12</strain>
    </source>
</reference>
<dbReference type="InterPro" id="IPR004923">
    <property type="entry name" value="FTR1/Fip1/EfeU"/>
</dbReference>
<gene>
    <name evidence="7" type="primary">efeU</name>
    <name evidence="7" type="ORF">CUZ56_01934</name>
</gene>
<dbReference type="Pfam" id="PF03239">
    <property type="entry name" value="FTR1"/>
    <property type="match status" value="1"/>
</dbReference>